<proteinExistence type="predicted"/>
<evidence type="ECO:0000313" key="3">
    <source>
        <dbReference type="Proteomes" id="UP000006882"/>
    </source>
</evidence>
<keyword evidence="1" id="KW-1133">Transmembrane helix</keyword>
<gene>
    <name evidence="2" type="ORF">PRUPE_6G233000</name>
</gene>
<evidence type="ECO:0000256" key="1">
    <source>
        <dbReference type="SAM" id="Phobius"/>
    </source>
</evidence>
<protein>
    <submittedName>
        <fullName evidence="2">Uncharacterized protein</fullName>
    </submittedName>
</protein>
<sequence>MFLNMTVSCCFLDKARYIYFFWLCIKINAYPFCPPRLTFSFCNLLNVTIALFLSLRIFYSLAKLVL</sequence>
<keyword evidence="1" id="KW-0472">Membrane</keyword>
<dbReference type="Gramene" id="ONI03009">
    <property type="protein sequence ID" value="ONI03009"/>
    <property type="gene ID" value="PRUPE_6G233000"/>
</dbReference>
<dbReference type="EMBL" id="CM007656">
    <property type="protein sequence ID" value="ONI03009.1"/>
    <property type="molecule type" value="Genomic_DNA"/>
</dbReference>
<accession>A0A251NUM5</accession>
<name>A0A251NUM5_PRUPE</name>
<feature type="transmembrane region" description="Helical" evidence="1">
    <location>
        <begin position="37"/>
        <end position="59"/>
    </location>
</feature>
<reference evidence="2 3" key="1">
    <citation type="journal article" date="2013" name="Nat. Genet.">
        <title>The high-quality draft genome of peach (Prunus persica) identifies unique patterns of genetic diversity, domestication and genome evolution.</title>
        <authorList>
            <consortium name="International Peach Genome Initiative"/>
            <person name="Verde I."/>
            <person name="Abbott A.G."/>
            <person name="Scalabrin S."/>
            <person name="Jung S."/>
            <person name="Shu S."/>
            <person name="Marroni F."/>
            <person name="Zhebentyayeva T."/>
            <person name="Dettori M.T."/>
            <person name="Grimwood J."/>
            <person name="Cattonaro F."/>
            <person name="Zuccolo A."/>
            <person name="Rossini L."/>
            <person name="Jenkins J."/>
            <person name="Vendramin E."/>
            <person name="Meisel L.A."/>
            <person name="Decroocq V."/>
            <person name="Sosinski B."/>
            <person name="Prochnik S."/>
            <person name="Mitros T."/>
            <person name="Policriti A."/>
            <person name="Cipriani G."/>
            <person name="Dondini L."/>
            <person name="Ficklin S."/>
            <person name="Goodstein D.M."/>
            <person name="Xuan P."/>
            <person name="Del Fabbro C."/>
            <person name="Aramini V."/>
            <person name="Copetti D."/>
            <person name="Gonzalez S."/>
            <person name="Horner D.S."/>
            <person name="Falchi R."/>
            <person name="Lucas S."/>
            <person name="Mica E."/>
            <person name="Maldonado J."/>
            <person name="Lazzari B."/>
            <person name="Bielenberg D."/>
            <person name="Pirona R."/>
            <person name="Miculan M."/>
            <person name="Barakat A."/>
            <person name="Testolin R."/>
            <person name="Stella A."/>
            <person name="Tartarini S."/>
            <person name="Tonutti P."/>
            <person name="Arus P."/>
            <person name="Orellana A."/>
            <person name="Wells C."/>
            <person name="Main D."/>
            <person name="Vizzotto G."/>
            <person name="Silva H."/>
            <person name="Salamini F."/>
            <person name="Schmutz J."/>
            <person name="Morgante M."/>
            <person name="Rokhsar D.S."/>
        </authorList>
    </citation>
    <scope>NUCLEOTIDE SEQUENCE [LARGE SCALE GENOMIC DNA]</scope>
    <source>
        <strain evidence="3">cv. Nemared</strain>
    </source>
</reference>
<evidence type="ECO:0000313" key="2">
    <source>
        <dbReference type="EMBL" id="ONI03009.1"/>
    </source>
</evidence>
<keyword evidence="3" id="KW-1185">Reference proteome</keyword>
<dbReference type="Proteomes" id="UP000006882">
    <property type="component" value="Chromosome G6"/>
</dbReference>
<keyword evidence="1" id="KW-0812">Transmembrane</keyword>
<organism evidence="2 3">
    <name type="scientific">Prunus persica</name>
    <name type="common">Peach</name>
    <name type="synonym">Amygdalus persica</name>
    <dbReference type="NCBI Taxonomy" id="3760"/>
    <lineage>
        <taxon>Eukaryota</taxon>
        <taxon>Viridiplantae</taxon>
        <taxon>Streptophyta</taxon>
        <taxon>Embryophyta</taxon>
        <taxon>Tracheophyta</taxon>
        <taxon>Spermatophyta</taxon>
        <taxon>Magnoliopsida</taxon>
        <taxon>eudicotyledons</taxon>
        <taxon>Gunneridae</taxon>
        <taxon>Pentapetalae</taxon>
        <taxon>rosids</taxon>
        <taxon>fabids</taxon>
        <taxon>Rosales</taxon>
        <taxon>Rosaceae</taxon>
        <taxon>Amygdaloideae</taxon>
        <taxon>Amygdaleae</taxon>
        <taxon>Prunus</taxon>
    </lineage>
</organism>
<dbReference type="AlphaFoldDB" id="A0A251NUM5"/>